<gene>
    <name evidence="2" type="ORF">ACFSKK_22050</name>
</gene>
<feature type="chain" id="PRO_5046912618" description="DUF3221 domain-containing protein" evidence="1">
    <location>
        <begin position="26"/>
        <end position="97"/>
    </location>
</feature>
<proteinExistence type="predicted"/>
<accession>A0ABW5C266</accession>
<comment type="caution">
    <text evidence="2">The sequence shown here is derived from an EMBL/GenBank/DDBJ whole genome shotgun (WGS) entry which is preliminary data.</text>
</comment>
<sequence length="97" mass="10756">MKFKLLTLLFGLTLVCLTIPQESQAAYLSQNDTTISINLAEDLIQPNGFLGTTSFETQEEIHSTITNVSGLEVDHSYIWIELNGVNILAVDPIKVVY</sequence>
<evidence type="ECO:0008006" key="4">
    <source>
        <dbReference type="Google" id="ProtNLM"/>
    </source>
</evidence>
<protein>
    <recommendedName>
        <fullName evidence="4">DUF3221 domain-containing protein</fullName>
    </recommendedName>
</protein>
<evidence type="ECO:0000313" key="2">
    <source>
        <dbReference type="EMBL" id="MFD2216363.1"/>
    </source>
</evidence>
<dbReference type="RefSeq" id="WP_247347316.1">
    <property type="nucleotide sequence ID" value="NZ_CP095551.1"/>
</dbReference>
<reference evidence="3" key="1">
    <citation type="journal article" date="2019" name="Int. J. Syst. Evol. Microbiol.">
        <title>The Global Catalogue of Microorganisms (GCM) 10K type strain sequencing project: providing services to taxonomists for standard genome sequencing and annotation.</title>
        <authorList>
            <consortium name="The Broad Institute Genomics Platform"/>
            <consortium name="The Broad Institute Genome Sequencing Center for Infectious Disease"/>
            <person name="Wu L."/>
            <person name="Ma J."/>
        </authorList>
    </citation>
    <scope>NUCLEOTIDE SEQUENCE [LARGE SCALE GENOMIC DNA]</scope>
    <source>
        <strain evidence="3">CGMCC 1.15474</strain>
    </source>
</reference>
<feature type="signal peptide" evidence="1">
    <location>
        <begin position="1"/>
        <end position="25"/>
    </location>
</feature>
<dbReference type="EMBL" id="JBHUIK010000007">
    <property type="protein sequence ID" value="MFD2216363.1"/>
    <property type="molecule type" value="Genomic_DNA"/>
</dbReference>
<keyword evidence="1" id="KW-0732">Signal</keyword>
<organism evidence="2 3">
    <name type="scientific">Metabacillus endolithicus</name>
    <dbReference type="NCBI Taxonomy" id="1535204"/>
    <lineage>
        <taxon>Bacteria</taxon>
        <taxon>Bacillati</taxon>
        <taxon>Bacillota</taxon>
        <taxon>Bacilli</taxon>
        <taxon>Bacillales</taxon>
        <taxon>Bacillaceae</taxon>
        <taxon>Metabacillus</taxon>
    </lineage>
</organism>
<evidence type="ECO:0000256" key="1">
    <source>
        <dbReference type="SAM" id="SignalP"/>
    </source>
</evidence>
<name>A0ABW5C266_9BACI</name>
<evidence type="ECO:0000313" key="3">
    <source>
        <dbReference type="Proteomes" id="UP001597318"/>
    </source>
</evidence>
<dbReference type="Proteomes" id="UP001597318">
    <property type="component" value="Unassembled WGS sequence"/>
</dbReference>
<keyword evidence="3" id="KW-1185">Reference proteome</keyword>